<comment type="subcellular location">
    <subcellularLocation>
        <location evidence="1">Nucleus</location>
    </subcellularLocation>
</comment>
<feature type="compositionally biased region" description="Acidic residues" evidence="6">
    <location>
        <begin position="635"/>
        <end position="648"/>
    </location>
</feature>
<keyword evidence="9" id="KW-1185">Reference proteome</keyword>
<evidence type="ECO:0000256" key="3">
    <source>
        <dbReference type="ARBA" id="ARBA00023204"/>
    </source>
</evidence>
<dbReference type="STRING" id="1202772.A0A1V9ZKI7"/>
<keyword evidence="4" id="KW-0539">Nucleus</keyword>
<dbReference type="PANTHER" id="PTHR15272">
    <property type="entry name" value="CHROMATIN ASSEMBLY FACTOR 1 SUBUNIT A CAF-1 SUBUNIT A"/>
    <property type="match status" value="1"/>
</dbReference>
<evidence type="ECO:0000256" key="1">
    <source>
        <dbReference type="ARBA" id="ARBA00004123"/>
    </source>
</evidence>
<keyword evidence="5" id="KW-0175">Coiled coil</keyword>
<feature type="compositionally biased region" description="Low complexity" evidence="6">
    <location>
        <begin position="742"/>
        <end position="755"/>
    </location>
</feature>
<feature type="compositionally biased region" description="Acidic residues" evidence="6">
    <location>
        <begin position="618"/>
        <end position="628"/>
    </location>
</feature>
<feature type="domain" description="Chromatin assembly factor 1 subunit A dimerization" evidence="7">
    <location>
        <begin position="576"/>
        <end position="645"/>
    </location>
</feature>
<keyword evidence="3" id="KW-0234">DNA repair</keyword>
<dbReference type="InterPro" id="IPR022043">
    <property type="entry name" value="CAF1A_DD"/>
</dbReference>
<protein>
    <recommendedName>
        <fullName evidence="7">Chromatin assembly factor 1 subunit A dimerization domain-containing protein</fullName>
    </recommendedName>
</protein>
<dbReference type="AlphaFoldDB" id="A0A1V9ZKI7"/>
<gene>
    <name evidence="8" type="ORF">ACHHYP_08658</name>
</gene>
<sequence length="773" mass="83126">MTTPERKQKSIAAFFSPVGRATEPAPPSPAKPSPAKASPAKAKTPPPKAKTPPPRTATRKRVIPQQVAEVPAEAATEAAEAPVTMAEPTPSLPSQEKPTPEVDADVISEGSAKAPIDVDMESSDDASVPSSKATRKRPKDEVEESTATKKRKGKAAPDADDADKPKETRKRTRPVRQAALAPPKVPEVVEVAAKKSTPRAAKKKPALEPPAPPVVTAPTPVVLSPQQQQKLDMYLAKLTDVEAILRDLMAPSADAVAQEIYGVALDTNLELHAALEADCVAALATTAGAADKVAPPLKAFLARSIQGRTDGLSVLVAGIGAEWRRLAPSHPLNAATVEMEIKVIAERIAYGAKPKKASNLFEDTTPRALYVWEVGNLDASFGSDESVKTIRRMRKQRKRTGLYLKTLDRIVAMLQEAVVDDSKLSVEEAKASKFLVAVEMEKQKASEKELKATLLLEKEEAKRKEKEEAAEKKRLKALTLEKEKEDAEAAKRRQTLVSYFQPTPSKPATTIAPPVVIDVSALDDAAAHRMRTIDQALTGMGSATGAVAALSTAKAKAPAGSWSSSRVRHPTLGLKKLLQFHENYRPAYCGTFSKTTRVLRRGRKPLALVPGLDYSVDSDDEWEEEEVGESLSDHDSDDDGDDGDDALDYGDKWLAYEDEVDYVDRAPDDEATTESRHVKVTDVPKASKLTKLVPRVTGPFWTPTTTELAAFRVQLLAPIELLSPLLKKAEAPPAPAVPPAKLPKATAKSAPKTSPVMKASAAPALTSWLQSDA</sequence>
<dbReference type="OrthoDB" id="79480at2759"/>
<organism evidence="8 9">
    <name type="scientific">Achlya hypogyna</name>
    <name type="common">Oomycete</name>
    <name type="synonym">Protoachlya hypogyna</name>
    <dbReference type="NCBI Taxonomy" id="1202772"/>
    <lineage>
        <taxon>Eukaryota</taxon>
        <taxon>Sar</taxon>
        <taxon>Stramenopiles</taxon>
        <taxon>Oomycota</taxon>
        <taxon>Saprolegniomycetes</taxon>
        <taxon>Saprolegniales</taxon>
        <taxon>Achlyaceae</taxon>
        <taxon>Achlya</taxon>
    </lineage>
</organism>
<dbReference type="Pfam" id="PF12253">
    <property type="entry name" value="CAF1A_dimeriz"/>
    <property type="match status" value="1"/>
</dbReference>
<name>A0A1V9ZKI7_ACHHY</name>
<evidence type="ECO:0000256" key="6">
    <source>
        <dbReference type="SAM" id="MobiDB-lite"/>
    </source>
</evidence>
<evidence type="ECO:0000313" key="9">
    <source>
        <dbReference type="Proteomes" id="UP000243579"/>
    </source>
</evidence>
<dbReference type="GO" id="GO:0006334">
    <property type="term" value="P:nucleosome assembly"/>
    <property type="evidence" value="ECO:0007669"/>
    <property type="project" value="TreeGrafter"/>
</dbReference>
<feature type="compositionally biased region" description="Pro residues" evidence="6">
    <location>
        <begin position="44"/>
        <end position="55"/>
    </location>
</feature>
<keyword evidence="2" id="KW-0227">DNA damage</keyword>
<feature type="region of interest" description="Disordered" evidence="6">
    <location>
        <begin position="618"/>
        <end position="648"/>
    </location>
</feature>
<dbReference type="PANTHER" id="PTHR15272:SF0">
    <property type="entry name" value="CHROMATIN ASSEMBLY FACTOR 1 SUBUNIT A"/>
    <property type="match status" value="1"/>
</dbReference>
<dbReference type="Proteomes" id="UP000243579">
    <property type="component" value="Unassembled WGS sequence"/>
</dbReference>
<accession>A0A1V9ZKI7</accession>
<evidence type="ECO:0000259" key="7">
    <source>
        <dbReference type="Pfam" id="PF12253"/>
    </source>
</evidence>
<feature type="region of interest" description="Disordered" evidence="6">
    <location>
        <begin position="730"/>
        <end position="760"/>
    </location>
</feature>
<feature type="compositionally biased region" description="Pro residues" evidence="6">
    <location>
        <begin position="732"/>
        <end position="741"/>
    </location>
</feature>
<feature type="compositionally biased region" description="Low complexity" evidence="6">
    <location>
        <begin position="67"/>
        <end position="89"/>
    </location>
</feature>
<comment type="caution">
    <text evidence="8">The sequence shown here is derived from an EMBL/GenBank/DDBJ whole genome shotgun (WGS) entry which is preliminary data.</text>
</comment>
<evidence type="ECO:0000256" key="2">
    <source>
        <dbReference type="ARBA" id="ARBA00022763"/>
    </source>
</evidence>
<evidence type="ECO:0000256" key="5">
    <source>
        <dbReference type="SAM" id="Coils"/>
    </source>
</evidence>
<evidence type="ECO:0000256" key="4">
    <source>
        <dbReference type="ARBA" id="ARBA00023242"/>
    </source>
</evidence>
<dbReference type="GO" id="GO:0005634">
    <property type="term" value="C:nucleus"/>
    <property type="evidence" value="ECO:0007669"/>
    <property type="project" value="UniProtKB-SubCell"/>
</dbReference>
<dbReference type="GO" id="GO:0033186">
    <property type="term" value="C:CAF-1 complex"/>
    <property type="evidence" value="ECO:0007669"/>
    <property type="project" value="TreeGrafter"/>
</dbReference>
<feature type="coiled-coil region" evidence="5">
    <location>
        <begin position="444"/>
        <end position="490"/>
    </location>
</feature>
<evidence type="ECO:0000313" key="8">
    <source>
        <dbReference type="EMBL" id="OQR98502.1"/>
    </source>
</evidence>
<feature type="compositionally biased region" description="Low complexity" evidence="6">
    <location>
        <begin position="33"/>
        <end position="43"/>
    </location>
</feature>
<reference evidence="8 9" key="1">
    <citation type="journal article" date="2014" name="Genome Biol. Evol.">
        <title>The secreted proteins of Achlya hypogyna and Thraustotheca clavata identify the ancestral oomycete secretome and reveal gene acquisitions by horizontal gene transfer.</title>
        <authorList>
            <person name="Misner I."/>
            <person name="Blouin N."/>
            <person name="Leonard G."/>
            <person name="Richards T.A."/>
            <person name="Lane C.E."/>
        </authorList>
    </citation>
    <scope>NUCLEOTIDE SEQUENCE [LARGE SCALE GENOMIC DNA]</scope>
    <source>
        <strain evidence="8 9">ATCC 48635</strain>
    </source>
</reference>
<proteinExistence type="predicted"/>
<dbReference type="GO" id="GO:0006281">
    <property type="term" value="P:DNA repair"/>
    <property type="evidence" value="ECO:0007669"/>
    <property type="project" value="UniProtKB-KW"/>
</dbReference>
<feature type="region of interest" description="Disordered" evidence="6">
    <location>
        <begin position="1"/>
        <end position="189"/>
    </location>
</feature>
<dbReference type="EMBL" id="JNBR01000084">
    <property type="protein sequence ID" value="OQR98502.1"/>
    <property type="molecule type" value="Genomic_DNA"/>
</dbReference>